<dbReference type="AlphaFoldDB" id="A0A3B0V221"/>
<proteinExistence type="predicted"/>
<dbReference type="EMBL" id="UOEU01000110">
    <property type="protein sequence ID" value="VAW30909.1"/>
    <property type="molecule type" value="Genomic_DNA"/>
</dbReference>
<reference evidence="1" key="1">
    <citation type="submission" date="2018-06" db="EMBL/GenBank/DDBJ databases">
        <authorList>
            <person name="Zhirakovskaya E."/>
        </authorList>
    </citation>
    <scope>NUCLEOTIDE SEQUENCE</scope>
</reference>
<dbReference type="InterPro" id="IPR013320">
    <property type="entry name" value="ConA-like_dom_sf"/>
</dbReference>
<protein>
    <recommendedName>
        <fullName evidence="2">GH16 domain-containing protein</fullName>
    </recommendedName>
</protein>
<sequence>MTTNGRKFRRLEINGGHVVGKRPFPHTPLKLQLPTCPTGYTDAQIDDYGGRRRAAYSWQRGTHLQLTARFSHEADNLVGTAGFGFWNAPFGDPTLPWPALPQATWFFFGSPPNDLPLANKGAGRGWYAATLDATRWQAISLLPLAPPVLLLNQFGALRQKVWPWVQNRLQISFQPIAETMADWHEYQLDWRESGCDFWLDGRLIHHTPFSPRGPLGFVCWIDNQFMVAKPNGRLRWGTLPIKTPQFLELSSLHIESI</sequence>
<evidence type="ECO:0000313" key="1">
    <source>
        <dbReference type="EMBL" id="VAW30909.1"/>
    </source>
</evidence>
<gene>
    <name evidence="1" type="ORF">MNBD_CHLOROFLEXI01-1738</name>
</gene>
<accession>A0A3B0V221</accession>
<name>A0A3B0V221_9ZZZZ</name>
<organism evidence="1">
    <name type="scientific">hydrothermal vent metagenome</name>
    <dbReference type="NCBI Taxonomy" id="652676"/>
    <lineage>
        <taxon>unclassified sequences</taxon>
        <taxon>metagenomes</taxon>
        <taxon>ecological metagenomes</taxon>
    </lineage>
</organism>
<evidence type="ECO:0008006" key="2">
    <source>
        <dbReference type="Google" id="ProtNLM"/>
    </source>
</evidence>
<dbReference type="SUPFAM" id="SSF49899">
    <property type="entry name" value="Concanavalin A-like lectins/glucanases"/>
    <property type="match status" value="1"/>
</dbReference>